<evidence type="ECO:0000313" key="2">
    <source>
        <dbReference type="EMBL" id="MCL6272701.1"/>
    </source>
</evidence>
<sequence>MKLNLIPVNKTNMEIYISVGVQSYKEHYLHLWERNDPYPYISRSFTSTIVEKDMENPNLQLYLVQYGEAIAGIVKLVLDAPLDEYQAKDALLAQKIYLLHAYSGKGLGKQILDLISEKARKLNKNILWLDTMQKGGPIKFYLKNGFEIKKESELQIPGAIPEEKPMWVLTKQL</sequence>
<dbReference type="Gene3D" id="3.40.630.30">
    <property type="match status" value="1"/>
</dbReference>
<gene>
    <name evidence="2" type="ORF">M3P19_01710</name>
</gene>
<name>A0ABT0PN90_9FLAO</name>
<reference evidence="2 3" key="1">
    <citation type="submission" date="2022-05" db="EMBL/GenBank/DDBJ databases">
        <authorList>
            <person name="Park J.-S."/>
        </authorList>
    </citation>
    <scope>NUCLEOTIDE SEQUENCE [LARGE SCALE GENOMIC DNA]</scope>
    <source>
        <strain evidence="2 3">2012CJ35-5</strain>
    </source>
</reference>
<accession>A0ABT0PN90</accession>
<protein>
    <submittedName>
        <fullName evidence="2">GNAT family N-acetyltransferase</fullName>
    </submittedName>
</protein>
<feature type="domain" description="N-acetyltransferase" evidence="1">
    <location>
        <begin position="19"/>
        <end position="167"/>
    </location>
</feature>
<dbReference type="PROSITE" id="PS51186">
    <property type="entry name" value="GNAT"/>
    <property type="match status" value="1"/>
</dbReference>
<dbReference type="EMBL" id="JAMFMA010000001">
    <property type="protein sequence ID" value="MCL6272701.1"/>
    <property type="molecule type" value="Genomic_DNA"/>
</dbReference>
<organism evidence="2 3">
    <name type="scientific">Flagellimonas spongiicola</name>
    <dbReference type="NCBI Taxonomy" id="2942208"/>
    <lineage>
        <taxon>Bacteria</taxon>
        <taxon>Pseudomonadati</taxon>
        <taxon>Bacteroidota</taxon>
        <taxon>Flavobacteriia</taxon>
        <taxon>Flavobacteriales</taxon>
        <taxon>Flavobacteriaceae</taxon>
        <taxon>Flagellimonas</taxon>
    </lineage>
</organism>
<proteinExistence type="predicted"/>
<dbReference type="CDD" id="cd04301">
    <property type="entry name" value="NAT_SF"/>
    <property type="match status" value="1"/>
</dbReference>
<comment type="caution">
    <text evidence="2">The sequence shown here is derived from an EMBL/GenBank/DDBJ whole genome shotgun (WGS) entry which is preliminary data.</text>
</comment>
<dbReference type="Pfam" id="PF13508">
    <property type="entry name" value="Acetyltransf_7"/>
    <property type="match status" value="1"/>
</dbReference>
<keyword evidence="3" id="KW-1185">Reference proteome</keyword>
<dbReference type="SUPFAM" id="SSF55729">
    <property type="entry name" value="Acyl-CoA N-acyltransferases (Nat)"/>
    <property type="match status" value="1"/>
</dbReference>
<evidence type="ECO:0000313" key="3">
    <source>
        <dbReference type="Proteomes" id="UP001203607"/>
    </source>
</evidence>
<dbReference type="RefSeq" id="WP_249655886.1">
    <property type="nucleotide sequence ID" value="NZ_JAMFMA010000001.1"/>
</dbReference>
<dbReference type="Proteomes" id="UP001203607">
    <property type="component" value="Unassembled WGS sequence"/>
</dbReference>
<dbReference type="InterPro" id="IPR000182">
    <property type="entry name" value="GNAT_dom"/>
</dbReference>
<evidence type="ECO:0000259" key="1">
    <source>
        <dbReference type="PROSITE" id="PS51186"/>
    </source>
</evidence>
<dbReference type="InterPro" id="IPR016181">
    <property type="entry name" value="Acyl_CoA_acyltransferase"/>
</dbReference>